<evidence type="ECO:0000256" key="5">
    <source>
        <dbReference type="ARBA" id="ARBA00022692"/>
    </source>
</evidence>
<keyword evidence="5 12" id="KW-0812">Transmembrane</keyword>
<feature type="transmembrane region" description="Helical" evidence="12">
    <location>
        <begin position="743"/>
        <end position="768"/>
    </location>
</feature>
<keyword evidence="11" id="KW-0325">Glycoprotein</keyword>
<dbReference type="OMA" id="TILHRNC"/>
<comment type="subcellular location">
    <subcellularLocation>
        <location evidence="1">Cell membrane</location>
        <topology evidence="1">Single-pass type I membrane protein</topology>
    </subcellularLocation>
</comment>
<dbReference type="GO" id="GO:0005886">
    <property type="term" value="C:plasma membrane"/>
    <property type="evidence" value="ECO:0007669"/>
    <property type="project" value="UniProtKB-SubCell"/>
</dbReference>
<reference evidence="14 15" key="1">
    <citation type="submission" date="2017-09" db="EMBL/GenBank/DDBJ databases">
        <authorList>
            <consortium name="International Durum Wheat Genome Sequencing Consortium (IDWGSC)"/>
            <person name="Milanesi L."/>
        </authorList>
    </citation>
    <scope>NUCLEOTIDE SEQUENCE [LARGE SCALE GENOMIC DNA]</scope>
    <source>
        <strain evidence="15">cv. Svevo</strain>
    </source>
</reference>
<keyword evidence="4" id="KW-0433">Leucine-rich repeat</keyword>
<accession>A0A9R0YIV1</accession>
<gene>
    <name evidence="14" type="ORF">TRITD_6Bv1G054050</name>
</gene>
<comment type="similarity">
    <text evidence="2">Belongs to the RLP family.</text>
</comment>
<dbReference type="Gene3D" id="3.80.10.10">
    <property type="entry name" value="Ribonuclease Inhibitor"/>
    <property type="match status" value="4"/>
</dbReference>
<organism evidence="14 15">
    <name type="scientific">Triticum turgidum subsp. durum</name>
    <name type="common">Durum wheat</name>
    <name type="synonym">Triticum durum</name>
    <dbReference type="NCBI Taxonomy" id="4567"/>
    <lineage>
        <taxon>Eukaryota</taxon>
        <taxon>Viridiplantae</taxon>
        <taxon>Streptophyta</taxon>
        <taxon>Embryophyta</taxon>
        <taxon>Tracheophyta</taxon>
        <taxon>Spermatophyta</taxon>
        <taxon>Magnoliopsida</taxon>
        <taxon>Liliopsida</taxon>
        <taxon>Poales</taxon>
        <taxon>Poaceae</taxon>
        <taxon>BOP clade</taxon>
        <taxon>Pooideae</taxon>
        <taxon>Triticodae</taxon>
        <taxon>Triticeae</taxon>
        <taxon>Triticinae</taxon>
        <taxon>Triticum</taxon>
    </lineage>
</organism>
<dbReference type="AlphaFoldDB" id="A0A9R0YIV1"/>
<evidence type="ECO:0000256" key="10">
    <source>
        <dbReference type="ARBA" id="ARBA00023170"/>
    </source>
</evidence>
<dbReference type="EMBL" id="LT934122">
    <property type="protein sequence ID" value="VAI55545.1"/>
    <property type="molecule type" value="Genomic_DNA"/>
</dbReference>
<evidence type="ECO:0000256" key="2">
    <source>
        <dbReference type="ARBA" id="ARBA00009592"/>
    </source>
</evidence>
<sequence>MLVSSETTQPLQFSNKTHNKKLYIPSLGLALVLLISLASPASSCTEQEKTSLLQFLIELSWDGGLAASWRNDTDCCKWEGITCRKDRTVANVVLVSKGLAGYISESLGNLTRLQHLNLSHNSLSGPLPPALVFSNSINILDVSFNRLNGILDKLPSSTSARSLQVLNISSNLFAGHLPSTTWKAMEKLVTLNASNNSFTGKMPTHFCSSSPSFAVVELCYNRFTGSIPPEFGSCSKLRILSAGHNHLSGTFPDELFNATSLEYLSFPHNILHGVLDGSRIIKLRNLITLDLGGNSFSGTIPDSIGQLKRLEKLQLNNNIMSGELPSGLGSCTKLITLDFGGNSFSGTIPDSIGQLKRLEQLHLNNNIMSGELPSGLGSCTKLITIDLKSNYFNGELMKVNFSTLSNLRILDLHINNFTGTIPESIYSCSNLIALQLSVNHFRGELSSRIGNLKYLSFFSIADNNITNITNTLHILKQCRNLNTLLIGHNFRGELMPEDDKIDGFQNLQVLGIGGCQLFGEIPLWLSKLENLVMLILSDNNLSGSIPAWIKALSNLFYLDISSNSITGEIPTSLMDMPMMKSEKTKAHLDMKVSELPADATLSLQYRIPIDLYKALDLSNNMLTGKIPMEIGQLKAVLSLNLSFNDLTWQIPESICDLTDLEVLDLSSNHLTGAIPAALNGLHSLSAFNVSNNDLEGPIPSGGQFDTFQNSIFDGNTKLCGTILHRNCSSAKVPQATILTKEEVFAIAFSAFFGVGVLYDQIFLSRFFLRTRR</sequence>
<dbReference type="Gramene" id="TRITD6Bv1G054050.1">
    <property type="protein sequence ID" value="TRITD6Bv1G054050.1"/>
    <property type="gene ID" value="TRITD6Bv1G054050"/>
</dbReference>
<keyword evidence="7" id="KW-0677">Repeat</keyword>
<dbReference type="FunFam" id="3.80.10.10:FF:000213">
    <property type="entry name" value="Tyrosine-sulfated glycopeptide receptor 1"/>
    <property type="match status" value="1"/>
</dbReference>
<dbReference type="FunFam" id="3.80.10.10:FF:000530">
    <property type="entry name" value="Receptor-like protein 2"/>
    <property type="match status" value="1"/>
</dbReference>
<keyword evidence="9 12" id="KW-0472">Membrane</keyword>
<evidence type="ECO:0000256" key="3">
    <source>
        <dbReference type="ARBA" id="ARBA00022475"/>
    </source>
</evidence>
<dbReference type="SUPFAM" id="SSF52058">
    <property type="entry name" value="L domain-like"/>
    <property type="match status" value="2"/>
</dbReference>
<evidence type="ECO:0000259" key="13">
    <source>
        <dbReference type="Pfam" id="PF08263"/>
    </source>
</evidence>
<dbReference type="PANTHER" id="PTHR48052">
    <property type="entry name" value="UNNAMED PRODUCT"/>
    <property type="match status" value="1"/>
</dbReference>
<name>A0A9R0YIV1_TRITD</name>
<dbReference type="Pfam" id="PF13855">
    <property type="entry name" value="LRR_8"/>
    <property type="match status" value="2"/>
</dbReference>
<dbReference type="Proteomes" id="UP000324705">
    <property type="component" value="Chromosome 6B"/>
</dbReference>
<dbReference type="SMART" id="SM00369">
    <property type="entry name" value="LRR_TYP"/>
    <property type="match status" value="6"/>
</dbReference>
<keyword evidence="8 12" id="KW-1133">Transmembrane helix</keyword>
<protein>
    <recommendedName>
        <fullName evidence="13">Leucine-rich repeat-containing N-terminal plant-type domain-containing protein</fullName>
    </recommendedName>
</protein>
<evidence type="ECO:0000256" key="8">
    <source>
        <dbReference type="ARBA" id="ARBA00022989"/>
    </source>
</evidence>
<evidence type="ECO:0000256" key="12">
    <source>
        <dbReference type="SAM" id="Phobius"/>
    </source>
</evidence>
<evidence type="ECO:0000256" key="4">
    <source>
        <dbReference type="ARBA" id="ARBA00022614"/>
    </source>
</evidence>
<dbReference type="PANTHER" id="PTHR48052:SF81">
    <property type="entry name" value="LEUCINE-RICH REPEAT-CONTAINING N-TERMINAL PLANT-TYPE DOMAIN-CONTAINING PROTEIN"/>
    <property type="match status" value="1"/>
</dbReference>
<dbReference type="FunFam" id="3.80.10.10:FF:000403">
    <property type="entry name" value="Receptor-like protein 2"/>
    <property type="match status" value="1"/>
</dbReference>
<keyword evidence="15" id="KW-1185">Reference proteome</keyword>
<evidence type="ECO:0000256" key="11">
    <source>
        <dbReference type="ARBA" id="ARBA00023180"/>
    </source>
</evidence>
<keyword evidence="3" id="KW-1003">Cell membrane</keyword>
<dbReference type="Pfam" id="PF00560">
    <property type="entry name" value="LRR_1"/>
    <property type="match status" value="7"/>
</dbReference>
<dbReference type="InterPro" id="IPR001611">
    <property type="entry name" value="Leu-rich_rpt"/>
</dbReference>
<keyword evidence="10" id="KW-0675">Receptor</keyword>
<dbReference type="Pfam" id="PF08263">
    <property type="entry name" value="LRRNT_2"/>
    <property type="match status" value="1"/>
</dbReference>
<evidence type="ECO:0000256" key="9">
    <source>
        <dbReference type="ARBA" id="ARBA00023136"/>
    </source>
</evidence>
<dbReference type="FunFam" id="3.80.10.10:FF:000299">
    <property type="entry name" value="Piriformospora indica-insensitive protein 2"/>
    <property type="match status" value="1"/>
</dbReference>
<feature type="domain" description="Leucine-rich repeat-containing N-terminal plant-type" evidence="13">
    <location>
        <begin position="47"/>
        <end position="83"/>
    </location>
</feature>
<evidence type="ECO:0000256" key="6">
    <source>
        <dbReference type="ARBA" id="ARBA00022729"/>
    </source>
</evidence>
<evidence type="ECO:0000313" key="14">
    <source>
        <dbReference type="EMBL" id="VAI55545.1"/>
    </source>
</evidence>
<proteinExistence type="inferred from homology"/>
<dbReference type="SUPFAM" id="SSF52047">
    <property type="entry name" value="RNI-like"/>
    <property type="match status" value="1"/>
</dbReference>
<dbReference type="InterPro" id="IPR013210">
    <property type="entry name" value="LRR_N_plant-typ"/>
</dbReference>
<dbReference type="PRINTS" id="PR00019">
    <property type="entry name" value="LEURICHRPT"/>
</dbReference>
<dbReference type="InterPro" id="IPR032675">
    <property type="entry name" value="LRR_dom_sf"/>
</dbReference>
<dbReference type="InterPro" id="IPR003591">
    <property type="entry name" value="Leu-rich_rpt_typical-subtyp"/>
</dbReference>
<keyword evidence="6" id="KW-0732">Signal</keyword>
<evidence type="ECO:0000256" key="7">
    <source>
        <dbReference type="ARBA" id="ARBA00022737"/>
    </source>
</evidence>
<evidence type="ECO:0000313" key="15">
    <source>
        <dbReference type="Proteomes" id="UP000324705"/>
    </source>
</evidence>
<evidence type="ECO:0000256" key="1">
    <source>
        <dbReference type="ARBA" id="ARBA00004251"/>
    </source>
</evidence>